<dbReference type="Gramene" id="RZC81070">
    <property type="protein sequence ID" value="RZC81070"/>
    <property type="gene ID" value="C5167_043649"/>
</dbReference>
<dbReference type="AlphaFoldDB" id="A0A4Y7L8W5"/>
<reference evidence="1 2" key="1">
    <citation type="journal article" date="2018" name="Science">
        <title>The opium poppy genome and morphinan production.</title>
        <authorList>
            <person name="Guo L."/>
            <person name="Winzer T."/>
            <person name="Yang X."/>
            <person name="Li Y."/>
            <person name="Ning Z."/>
            <person name="He Z."/>
            <person name="Teodor R."/>
            <person name="Lu Y."/>
            <person name="Bowser T.A."/>
            <person name="Graham I.A."/>
            <person name="Ye K."/>
        </authorList>
    </citation>
    <scope>NUCLEOTIDE SEQUENCE [LARGE SCALE GENOMIC DNA]</scope>
    <source>
        <strain evidence="2">cv. HN1</strain>
        <tissue evidence="1">Leaves</tissue>
    </source>
</reference>
<proteinExistence type="predicted"/>
<name>A0A4Y7L8W5_PAPSO</name>
<dbReference type="InterPro" id="IPR011990">
    <property type="entry name" value="TPR-like_helical_dom_sf"/>
</dbReference>
<gene>
    <name evidence="1" type="ORF">C5167_043649</name>
</gene>
<accession>A0A4Y7L8W5</accession>
<keyword evidence="2" id="KW-1185">Reference proteome</keyword>
<protein>
    <submittedName>
        <fullName evidence="1">Uncharacterized protein</fullName>
    </submittedName>
</protein>
<dbReference type="Proteomes" id="UP000316621">
    <property type="component" value="Chromosome 10"/>
</dbReference>
<evidence type="ECO:0000313" key="1">
    <source>
        <dbReference type="EMBL" id="RZC81070.1"/>
    </source>
</evidence>
<sequence>MDIQSYVEKPNLIFRYFSSCIYPFPILAMRGAITEDPNILQMISKAIEKFPKAKSEETSAVQRKEYWLAVYWYSKRLDDATAAFSNGLKLDPGNKELQDAFRLATITFITSSTVSFITSSTPT</sequence>
<dbReference type="SUPFAM" id="SSF48452">
    <property type="entry name" value="TPR-like"/>
    <property type="match status" value="1"/>
</dbReference>
<dbReference type="EMBL" id="CM010724">
    <property type="protein sequence ID" value="RZC81070.1"/>
    <property type="molecule type" value="Genomic_DNA"/>
</dbReference>
<evidence type="ECO:0000313" key="2">
    <source>
        <dbReference type="Proteomes" id="UP000316621"/>
    </source>
</evidence>
<organism evidence="1 2">
    <name type="scientific">Papaver somniferum</name>
    <name type="common">Opium poppy</name>
    <dbReference type="NCBI Taxonomy" id="3469"/>
    <lineage>
        <taxon>Eukaryota</taxon>
        <taxon>Viridiplantae</taxon>
        <taxon>Streptophyta</taxon>
        <taxon>Embryophyta</taxon>
        <taxon>Tracheophyta</taxon>
        <taxon>Spermatophyta</taxon>
        <taxon>Magnoliopsida</taxon>
        <taxon>Ranunculales</taxon>
        <taxon>Papaveraceae</taxon>
        <taxon>Papaveroideae</taxon>
        <taxon>Papaver</taxon>
    </lineage>
</organism>